<dbReference type="Pfam" id="PF12323">
    <property type="entry name" value="HTH_OrfB_IS605"/>
    <property type="match status" value="1"/>
</dbReference>
<sequence length="187" mass="20907">MIVQLRYNFRITPDAAERTALAQAFGCARVVFNDGLRLRQQARETGEKYVSDADLSKLVITQAKATEGRAWLGEVSAVVLQQALADLNTAYRNFFNSLSGKRQGRKVAAPRFRSRKDNRQAIRFTNNSRFKVLDNGRLRLPKIGDVPVRWSRSLPSAPTSVTVIKDAAGRYFASFVVQTAEDETLPS</sequence>
<keyword evidence="2" id="KW-0540">Nuclease</keyword>
<evidence type="ECO:0000259" key="1">
    <source>
        <dbReference type="Pfam" id="PF12323"/>
    </source>
</evidence>
<keyword evidence="3" id="KW-1185">Reference proteome</keyword>
<evidence type="ECO:0000313" key="2">
    <source>
        <dbReference type="EMBL" id="MFC4108962.1"/>
    </source>
</evidence>
<name>A0ABV8KSV1_9ACTN</name>
<dbReference type="EMBL" id="JBHSBN010000020">
    <property type="protein sequence ID" value="MFC4108962.1"/>
    <property type="molecule type" value="Genomic_DNA"/>
</dbReference>
<evidence type="ECO:0000313" key="3">
    <source>
        <dbReference type="Proteomes" id="UP001595868"/>
    </source>
</evidence>
<dbReference type="GO" id="GO:0004519">
    <property type="term" value="F:endonuclease activity"/>
    <property type="evidence" value="ECO:0007669"/>
    <property type="project" value="UniProtKB-KW"/>
</dbReference>
<reference evidence="3" key="1">
    <citation type="journal article" date="2019" name="Int. J. Syst. Evol. Microbiol.">
        <title>The Global Catalogue of Microorganisms (GCM) 10K type strain sequencing project: providing services to taxonomists for standard genome sequencing and annotation.</title>
        <authorList>
            <consortium name="The Broad Institute Genomics Platform"/>
            <consortium name="The Broad Institute Genome Sequencing Center for Infectious Disease"/>
            <person name="Wu L."/>
            <person name="Ma J."/>
        </authorList>
    </citation>
    <scope>NUCLEOTIDE SEQUENCE [LARGE SCALE GENOMIC DNA]</scope>
    <source>
        <strain evidence="3">2902at01</strain>
    </source>
</reference>
<keyword evidence="2" id="KW-0255">Endonuclease</keyword>
<gene>
    <name evidence="2" type="ORF">ACFOX0_23905</name>
</gene>
<proteinExistence type="predicted"/>
<dbReference type="NCBIfam" id="NF040570">
    <property type="entry name" value="guided_TnpB"/>
    <property type="match status" value="1"/>
</dbReference>
<dbReference type="RefSeq" id="WP_377549850.1">
    <property type="nucleotide sequence ID" value="NZ_JBHSBN010000020.1"/>
</dbReference>
<protein>
    <submittedName>
        <fullName evidence="2">RNA-guided endonuclease InsQ/TnpB family protein</fullName>
    </submittedName>
</protein>
<dbReference type="Proteomes" id="UP001595868">
    <property type="component" value="Unassembled WGS sequence"/>
</dbReference>
<feature type="non-terminal residue" evidence="2">
    <location>
        <position position="187"/>
    </location>
</feature>
<accession>A0ABV8KSV1</accession>
<dbReference type="InterPro" id="IPR021027">
    <property type="entry name" value="Transposase_put_HTH"/>
</dbReference>
<keyword evidence="2" id="KW-0378">Hydrolase</keyword>
<feature type="domain" description="Transposase putative helix-turn-helix" evidence="1">
    <location>
        <begin position="1"/>
        <end position="48"/>
    </location>
</feature>
<comment type="caution">
    <text evidence="2">The sequence shown here is derived from an EMBL/GenBank/DDBJ whole genome shotgun (WGS) entry which is preliminary data.</text>
</comment>
<organism evidence="2 3">
    <name type="scientific">Micromonospora zhanjiangensis</name>
    <dbReference type="NCBI Taxonomy" id="1522057"/>
    <lineage>
        <taxon>Bacteria</taxon>
        <taxon>Bacillati</taxon>
        <taxon>Actinomycetota</taxon>
        <taxon>Actinomycetes</taxon>
        <taxon>Micromonosporales</taxon>
        <taxon>Micromonosporaceae</taxon>
        <taxon>Micromonospora</taxon>
    </lineage>
</organism>